<feature type="region of interest" description="Disordered" evidence="1">
    <location>
        <begin position="338"/>
        <end position="371"/>
    </location>
</feature>
<dbReference type="EMBL" id="SNSC02000002">
    <property type="protein sequence ID" value="TID26369.1"/>
    <property type="molecule type" value="Genomic_DNA"/>
</dbReference>
<dbReference type="GO" id="GO:0016740">
    <property type="term" value="F:transferase activity"/>
    <property type="evidence" value="ECO:0007669"/>
    <property type="project" value="UniProtKB-KW"/>
</dbReference>
<dbReference type="AlphaFoldDB" id="A0A4Z1PTN9"/>
<evidence type="ECO:0000313" key="3">
    <source>
        <dbReference type="Proteomes" id="UP000298493"/>
    </source>
</evidence>
<comment type="caution">
    <text evidence="2">The sequence shown here is derived from an EMBL/GenBank/DDBJ whole genome shotgun (WGS) entry which is preliminary data.</text>
</comment>
<evidence type="ECO:0000256" key="1">
    <source>
        <dbReference type="SAM" id="MobiDB-lite"/>
    </source>
</evidence>
<dbReference type="InterPro" id="IPR051678">
    <property type="entry name" value="AGP_Transferase"/>
</dbReference>
<accession>A0A4Z1PTN9</accession>
<proteinExistence type="predicted"/>
<name>A0A4Z1PTN9_9PEZI</name>
<keyword evidence="3" id="KW-1185">Reference proteome</keyword>
<feature type="compositionally biased region" description="Basic and acidic residues" evidence="1">
    <location>
        <begin position="21"/>
        <end position="35"/>
    </location>
</feature>
<feature type="region of interest" description="Disordered" evidence="1">
    <location>
        <begin position="1"/>
        <end position="58"/>
    </location>
</feature>
<keyword evidence="2" id="KW-0808">Transferase</keyword>
<feature type="region of interest" description="Disordered" evidence="1">
    <location>
        <begin position="107"/>
        <end position="131"/>
    </location>
</feature>
<feature type="compositionally biased region" description="Polar residues" evidence="1">
    <location>
        <begin position="117"/>
        <end position="126"/>
    </location>
</feature>
<evidence type="ECO:0000313" key="2">
    <source>
        <dbReference type="EMBL" id="TID26369.1"/>
    </source>
</evidence>
<dbReference type="Proteomes" id="UP000298493">
    <property type="component" value="Unassembled WGS sequence"/>
</dbReference>
<protein>
    <submittedName>
        <fullName evidence="2">Aminoglycoside phosphotransferase protein</fullName>
    </submittedName>
</protein>
<dbReference type="PANTHER" id="PTHR21310">
    <property type="entry name" value="AMINOGLYCOSIDE PHOSPHOTRANSFERASE-RELATED-RELATED"/>
    <property type="match status" value="1"/>
</dbReference>
<organism evidence="2 3">
    <name type="scientific">Venturia nashicola</name>
    <dbReference type="NCBI Taxonomy" id="86259"/>
    <lineage>
        <taxon>Eukaryota</taxon>
        <taxon>Fungi</taxon>
        <taxon>Dikarya</taxon>
        <taxon>Ascomycota</taxon>
        <taxon>Pezizomycotina</taxon>
        <taxon>Dothideomycetes</taxon>
        <taxon>Pleosporomycetidae</taxon>
        <taxon>Venturiales</taxon>
        <taxon>Venturiaceae</taxon>
        <taxon>Venturia</taxon>
    </lineage>
</organism>
<gene>
    <name evidence="2" type="ORF">E6O75_ATG00862</name>
</gene>
<dbReference type="PANTHER" id="PTHR21310:SF51">
    <property type="entry name" value="AMINOGLYCOSIDE PHOSPHOTRANSFERASE DOMAIN-CONTAINING PROTEIN"/>
    <property type="match status" value="1"/>
</dbReference>
<dbReference type="InterPro" id="IPR011009">
    <property type="entry name" value="Kinase-like_dom_sf"/>
</dbReference>
<sequence>MFALRKRFTNSSKSAPKHHIPTSEERKQQPKESRLKRLLSHKPRQQQVPTRTSEDTLPNRLISTATIHPLQETVGSPNGTQNISKNTPWRKSTIRLVQTSIDQIYGFQANDPERNSVNKSGSNPSLLNDPDVTLVGDEGDRDICGSLNTWPEANLEALAMEHASSPSITSAHGVRYVKGRNNHIAIMRYEPSGDKCVIRMPTCGWGPKWTEKDQIGLERSSETMRYLKGRTKIPIPSIIGYDVKRTNTLGAPYMLLEYIEGDDLLELWWGKTATVDSTTIKELDHERCSGDEEDIFGGFYRKVYPDLEQTRQHILKSLAFAMAELRSLTFDQLGTFAPTKEGTPPTIEPTNLQYPGTRSEENSGRFSQKHKQRKTYNSSRAWLESCLNRYLDEIKSHAVRSYRARTADDLQQDLDLMNGLHKLYGLIIPELPFPNPGEQETFLLGLPNFGSHDILVDNEGNVTGILDWENVETRPQYLGWNTPPGWLFPEHESPESGGHSGSRQSMTPFEYIRYREDYAKYLREACGADSDDWKNSTKSYIYSMAVEGIAKLDESKMTETLIMILSSFMPANTDFQSFIRQIGKPNQMDEELEEYLKEQFRKVLATEEQHIIQQIQPCDKEPHAKQIAPNTTLLDDPTSFVQESSTQMAFSQRNEQQNSLRPQNRRQKGYQIMNSPISNTFNPQTFPAIQNRDIQPSPIHTLSRYPDQSSYFPRGLKQPPVARVQQTLATSVPHTIDSTKHNPERYSSQPFLLPIRSKPSTQALHTAPAIENVQPRSTTPEMNIPGEWPVDAKEHLLNDHVDHQTALGTVEMQGPGIEAGNVRPRRNSLGILRIAGAWPVNGDATLVFEPVESAERCVIL</sequence>
<reference evidence="2 3" key="1">
    <citation type="submission" date="2019-04" db="EMBL/GenBank/DDBJ databases">
        <title>High contiguity whole genome sequence and gene annotation resource for two Venturia nashicola isolates.</title>
        <authorList>
            <person name="Prokchorchik M."/>
            <person name="Won K."/>
            <person name="Lee Y."/>
            <person name="Choi E.D."/>
            <person name="Segonzac C."/>
            <person name="Sohn K.H."/>
        </authorList>
    </citation>
    <scope>NUCLEOTIDE SEQUENCE [LARGE SCALE GENOMIC DNA]</scope>
    <source>
        <strain evidence="2 3">PRI2</strain>
    </source>
</reference>
<dbReference type="SUPFAM" id="SSF56112">
    <property type="entry name" value="Protein kinase-like (PK-like)"/>
    <property type="match status" value="1"/>
</dbReference>